<keyword evidence="1" id="KW-1133">Transmembrane helix</keyword>
<dbReference type="HOGENOM" id="CLU_119367_0_0_2"/>
<gene>
    <name evidence="2" type="ORF">MSSIT_2016</name>
</gene>
<keyword evidence="3" id="KW-1185">Reference proteome</keyword>
<evidence type="ECO:0000256" key="1">
    <source>
        <dbReference type="SAM" id="Phobius"/>
    </source>
</evidence>
<feature type="transmembrane region" description="Helical" evidence="1">
    <location>
        <begin position="171"/>
        <end position="191"/>
    </location>
</feature>
<dbReference type="PATRIC" id="fig|1434120.4.peg.2605"/>
<dbReference type="OrthoDB" id="136560at2157"/>
<protein>
    <submittedName>
        <fullName evidence="2">Uncharacterized protein</fullName>
    </submittedName>
</protein>
<feature type="transmembrane region" description="Helical" evidence="1">
    <location>
        <begin position="110"/>
        <end position="128"/>
    </location>
</feature>
<dbReference type="GeneID" id="24860880"/>
<feature type="transmembrane region" description="Helical" evidence="1">
    <location>
        <begin position="73"/>
        <end position="94"/>
    </location>
</feature>
<sequence>MRIKVALALTSAVFMMTWVTTFVSVISRSMSVTTAEVITSDLFFIATIELLSLTSLFGSLLFLLEARKTLSRWYLAIPLCISLSLFVIINFLVYSNEKPFLGAPISTVETLWLIILALLSPSSLFFFLSSNGHDGSMYVYVVVSFAVSIFSMFFLFLTLMEISKETSIDGVLLPLIFYWDICLPAIGVCFLSKATMHGNNNETQEP</sequence>
<feature type="transmembrane region" description="Helical" evidence="1">
    <location>
        <begin position="42"/>
        <end position="64"/>
    </location>
</feature>
<dbReference type="KEGG" id="msw:MSSIT_2016"/>
<dbReference type="Proteomes" id="UP000033111">
    <property type="component" value="Chromosome"/>
</dbReference>
<dbReference type="EMBL" id="CP009506">
    <property type="protein sequence ID" value="AKB28735.1"/>
    <property type="molecule type" value="Genomic_DNA"/>
</dbReference>
<feature type="transmembrane region" description="Helical" evidence="1">
    <location>
        <begin position="137"/>
        <end position="159"/>
    </location>
</feature>
<evidence type="ECO:0000313" key="2">
    <source>
        <dbReference type="EMBL" id="AKB28735.1"/>
    </source>
</evidence>
<keyword evidence="1" id="KW-0812">Transmembrane</keyword>
<dbReference type="AlphaFoldDB" id="A0A0E3P523"/>
<keyword evidence="1" id="KW-0472">Membrane</keyword>
<dbReference type="RefSeq" id="WP_048172311.1">
    <property type="nucleotide sequence ID" value="NZ_CP009506.1"/>
</dbReference>
<proteinExistence type="predicted"/>
<name>A0A0E3P523_9EURY</name>
<feature type="transmembrane region" description="Helical" evidence="1">
    <location>
        <begin position="7"/>
        <end position="30"/>
    </location>
</feature>
<reference evidence="2 3" key="1">
    <citation type="submission" date="2014-07" db="EMBL/GenBank/DDBJ databases">
        <title>Methanogenic archaea and the global carbon cycle.</title>
        <authorList>
            <person name="Henriksen J.R."/>
            <person name="Luke J."/>
            <person name="Reinhart S."/>
            <person name="Benedict M.N."/>
            <person name="Youngblut N.D."/>
            <person name="Metcalf M.E."/>
            <person name="Whitaker R.J."/>
            <person name="Metcalf W.W."/>
        </authorList>
    </citation>
    <scope>NUCLEOTIDE SEQUENCE [LARGE SCALE GENOMIC DNA]</scope>
    <source>
        <strain evidence="2 3">T4/M</strain>
    </source>
</reference>
<accession>A0A0E3P523</accession>
<organism evidence="2 3">
    <name type="scientific">Methanosarcina siciliae T4/M</name>
    <dbReference type="NCBI Taxonomy" id="1434120"/>
    <lineage>
        <taxon>Archaea</taxon>
        <taxon>Methanobacteriati</taxon>
        <taxon>Methanobacteriota</taxon>
        <taxon>Stenosarchaea group</taxon>
        <taxon>Methanomicrobia</taxon>
        <taxon>Methanosarcinales</taxon>
        <taxon>Methanosarcinaceae</taxon>
        <taxon>Methanosarcina</taxon>
    </lineage>
</organism>
<evidence type="ECO:0000313" key="3">
    <source>
        <dbReference type="Proteomes" id="UP000033111"/>
    </source>
</evidence>